<dbReference type="Proteomes" id="UP000277108">
    <property type="component" value="Unassembled WGS sequence"/>
</dbReference>
<sequence length="304" mass="35413">MERYIQSFSDKESLSRAIDTLLGNKTNTNNIKVITPNNDIDTLNTQGIQVEKAEPASFGDKISAFFTGETPTTGTLDNIDLSREKQERYENELNQGHYLLINKNGYADDNRHESNDVGVTAHDSRINNGERHDFDRVDEQDHRLTDDTINTRNEYDNGFGREEVRHNNTDLDRDRHVDHSNEESVTLHEEELNVDKDRVQTGEVHLDKNVETRREQFDVPVEREEVIVERRSVDPDRDAGHTSFDEDEVTIPVHEERVNVEKETVANEEIVIRKEKHQDTVHVDEELRREDVDVDDEQNHNHRR</sequence>
<organism evidence="3 4">
    <name type="scientific">Abyssicoccus albus</name>
    <dbReference type="NCBI Taxonomy" id="1817405"/>
    <lineage>
        <taxon>Bacteria</taxon>
        <taxon>Bacillati</taxon>
        <taxon>Bacillota</taxon>
        <taxon>Bacilli</taxon>
        <taxon>Bacillales</taxon>
        <taxon>Abyssicoccaceae</taxon>
    </lineage>
</organism>
<dbReference type="AlphaFoldDB" id="A0A3N5BGT7"/>
<dbReference type="PANTHER" id="PTHR38463:SF1">
    <property type="entry name" value="STRESS RESPONSE PROTEIN YSNF"/>
    <property type="match status" value="1"/>
</dbReference>
<dbReference type="InterPro" id="IPR019060">
    <property type="entry name" value="DUF2382"/>
</dbReference>
<feature type="region of interest" description="Disordered" evidence="1">
    <location>
        <begin position="275"/>
        <end position="304"/>
    </location>
</feature>
<evidence type="ECO:0000313" key="3">
    <source>
        <dbReference type="EMBL" id="RPF56753.1"/>
    </source>
</evidence>
<keyword evidence="4" id="KW-1185">Reference proteome</keyword>
<name>A0A3N5BGT7_9BACL</name>
<reference evidence="3 4" key="1">
    <citation type="submission" date="2018-11" db="EMBL/GenBank/DDBJ databases">
        <title>Genomic Encyclopedia of Type Strains, Phase IV (KMG-IV): sequencing the most valuable type-strain genomes for metagenomic binning, comparative biology and taxonomic classification.</title>
        <authorList>
            <person name="Goeker M."/>
        </authorList>
    </citation>
    <scope>NUCLEOTIDE SEQUENCE [LARGE SCALE GENOMIC DNA]</scope>
    <source>
        <strain evidence="3 4">DSM 29158</strain>
    </source>
</reference>
<dbReference type="InterPro" id="IPR052967">
    <property type="entry name" value="Stress_Response_Assoc"/>
</dbReference>
<dbReference type="RefSeq" id="WP_170152795.1">
    <property type="nucleotide sequence ID" value="NZ_RKRK01000003.1"/>
</dbReference>
<comment type="caution">
    <text evidence="3">The sequence shown here is derived from an EMBL/GenBank/DDBJ whole genome shotgun (WGS) entry which is preliminary data.</text>
</comment>
<gene>
    <name evidence="3" type="ORF">EDD62_1412</name>
</gene>
<proteinExistence type="predicted"/>
<dbReference type="NCBIfam" id="TIGR02271">
    <property type="entry name" value="YsnF/AvaK domain"/>
    <property type="match status" value="1"/>
</dbReference>
<feature type="domain" description="DUF2382" evidence="2">
    <location>
        <begin position="186"/>
        <end position="294"/>
    </location>
</feature>
<evidence type="ECO:0000313" key="4">
    <source>
        <dbReference type="Proteomes" id="UP000277108"/>
    </source>
</evidence>
<accession>A0A3N5BGT7</accession>
<evidence type="ECO:0000256" key="1">
    <source>
        <dbReference type="SAM" id="MobiDB-lite"/>
    </source>
</evidence>
<dbReference type="EMBL" id="RKRK01000003">
    <property type="protein sequence ID" value="RPF56753.1"/>
    <property type="molecule type" value="Genomic_DNA"/>
</dbReference>
<protein>
    <submittedName>
        <fullName evidence="3">Uncharacterized protein (TIGR02271 family)</fullName>
    </submittedName>
</protein>
<evidence type="ECO:0000259" key="2">
    <source>
        <dbReference type="Pfam" id="PF09557"/>
    </source>
</evidence>
<dbReference type="PANTHER" id="PTHR38463">
    <property type="entry name" value="STRESS RESPONSE PROTEIN YSNF"/>
    <property type="match status" value="1"/>
</dbReference>
<dbReference type="Pfam" id="PF09557">
    <property type="entry name" value="DUF2382"/>
    <property type="match status" value="1"/>
</dbReference>